<dbReference type="InterPro" id="IPR032710">
    <property type="entry name" value="NTF2-like_dom_sf"/>
</dbReference>
<dbReference type="STRING" id="590652.BST39_03310"/>
<sequence length="135" mass="14878">MSDRDDIFDLTVRYATAIDSRQYWLLTTVFSEDARIDYGVVGQWTGGAEVARFMEAAHVGAAHTIHRMTNQAIAIDTDTATIRTCVDALILMEDGSGANPVGYYDDHAVRTPDGWRIDRRTYTSVRLAAVPGAHG</sequence>
<feature type="domain" description="SnoaL-like" evidence="1">
    <location>
        <begin position="2"/>
        <end position="121"/>
    </location>
</feature>
<proteinExistence type="predicted"/>
<organism evidence="2 3">
    <name type="scientific">Mycobacterium paraseoulense</name>
    <dbReference type="NCBI Taxonomy" id="590652"/>
    <lineage>
        <taxon>Bacteria</taxon>
        <taxon>Bacillati</taxon>
        <taxon>Actinomycetota</taxon>
        <taxon>Actinomycetes</taxon>
        <taxon>Mycobacteriales</taxon>
        <taxon>Mycobacteriaceae</taxon>
        <taxon>Mycobacterium</taxon>
    </lineage>
</organism>
<dbReference type="SUPFAM" id="SSF54427">
    <property type="entry name" value="NTF2-like"/>
    <property type="match status" value="1"/>
</dbReference>
<protein>
    <submittedName>
        <fullName evidence="2">Polyketide cyclase</fullName>
    </submittedName>
</protein>
<evidence type="ECO:0000313" key="2">
    <source>
        <dbReference type="EMBL" id="ORB45766.1"/>
    </source>
</evidence>
<evidence type="ECO:0000313" key="3">
    <source>
        <dbReference type="Proteomes" id="UP000192513"/>
    </source>
</evidence>
<gene>
    <name evidence="2" type="ORF">BST39_03310</name>
</gene>
<name>A0A1X0IFQ4_9MYCO</name>
<comment type="caution">
    <text evidence="2">The sequence shown here is derived from an EMBL/GenBank/DDBJ whole genome shotgun (WGS) entry which is preliminary data.</text>
</comment>
<reference evidence="2 3" key="1">
    <citation type="submission" date="2017-02" db="EMBL/GenBank/DDBJ databases">
        <title>The new phylogeny of genus Mycobacterium.</title>
        <authorList>
            <person name="Tortoli E."/>
            <person name="Trovato A."/>
            <person name="Cirillo D.M."/>
        </authorList>
    </citation>
    <scope>NUCLEOTIDE SEQUENCE [LARGE SCALE GENOMIC DNA]</scope>
    <source>
        <strain evidence="2 3">DSM 45000</strain>
    </source>
</reference>
<dbReference type="OrthoDB" id="981191at2"/>
<dbReference type="EMBL" id="MVIE01000003">
    <property type="protein sequence ID" value="ORB45766.1"/>
    <property type="molecule type" value="Genomic_DNA"/>
</dbReference>
<dbReference type="AlphaFoldDB" id="A0A1X0IFQ4"/>
<accession>A0A1X0IFQ4</accession>
<evidence type="ECO:0000259" key="1">
    <source>
        <dbReference type="Pfam" id="PF13577"/>
    </source>
</evidence>
<dbReference type="InterPro" id="IPR037401">
    <property type="entry name" value="SnoaL-like"/>
</dbReference>
<dbReference type="Pfam" id="PF13577">
    <property type="entry name" value="SnoaL_4"/>
    <property type="match status" value="1"/>
</dbReference>
<keyword evidence="3" id="KW-1185">Reference proteome</keyword>
<dbReference type="Proteomes" id="UP000192513">
    <property type="component" value="Unassembled WGS sequence"/>
</dbReference>
<dbReference type="RefSeq" id="WP_083168998.1">
    <property type="nucleotide sequence ID" value="NZ_AP022619.1"/>
</dbReference>
<dbReference type="Gene3D" id="3.10.450.50">
    <property type="match status" value="1"/>
</dbReference>